<dbReference type="Proteomes" id="UP000015103">
    <property type="component" value="Unassembled WGS sequence"/>
</dbReference>
<dbReference type="EnsemblMetazoa" id="RPRC009897-RA">
    <property type="protein sequence ID" value="RPRC009897-PA"/>
    <property type="gene ID" value="RPRC009897"/>
</dbReference>
<dbReference type="EMBL" id="ACPB03024534">
    <property type="status" value="NOT_ANNOTATED_CDS"/>
    <property type="molecule type" value="Genomic_DNA"/>
</dbReference>
<proteinExistence type="predicted"/>
<dbReference type="InParanoid" id="T1I0S7"/>
<dbReference type="HOGENOM" id="CLU_1196154_0_0_1"/>
<evidence type="ECO:0000313" key="1">
    <source>
        <dbReference type="EnsemblMetazoa" id="RPRC009897-PA"/>
    </source>
</evidence>
<accession>T1I0S7</accession>
<evidence type="ECO:0000313" key="2">
    <source>
        <dbReference type="Proteomes" id="UP000015103"/>
    </source>
</evidence>
<organism evidence="1 2">
    <name type="scientific">Rhodnius prolixus</name>
    <name type="common">Triatomid bug</name>
    <dbReference type="NCBI Taxonomy" id="13249"/>
    <lineage>
        <taxon>Eukaryota</taxon>
        <taxon>Metazoa</taxon>
        <taxon>Ecdysozoa</taxon>
        <taxon>Arthropoda</taxon>
        <taxon>Hexapoda</taxon>
        <taxon>Insecta</taxon>
        <taxon>Pterygota</taxon>
        <taxon>Neoptera</taxon>
        <taxon>Paraneoptera</taxon>
        <taxon>Hemiptera</taxon>
        <taxon>Heteroptera</taxon>
        <taxon>Panheteroptera</taxon>
        <taxon>Cimicomorpha</taxon>
        <taxon>Reduviidae</taxon>
        <taxon>Triatominae</taxon>
        <taxon>Rhodnius</taxon>
    </lineage>
</organism>
<name>T1I0S7_RHOPR</name>
<dbReference type="AlphaFoldDB" id="T1I0S7"/>
<reference evidence="1" key="1">
    <citation type="submission" date="2015-05" db="UniProtKB">
        <authorList>
            <consortium name="EnsemblMetazoa"/>
        </authorList>
    </citation>
    <scope>IDENTIFICATION</scope>
</reference>
<protein>
    <submittedName>
        <fullName evidence="1">Uncharacterized protein</fullName>
    </submittedName>
</protein>
<sequence length="234" mass="27165">MYFLSVIVVFLNVQINSFGDGFGLQASTEEIIKEKMKRIVNELIIPAVTLQFSTQIMVKKVKDNLFLQVNQTSKNSIMGKEEVRKCKAFQKKYNGIKFPNFLTTMEKVNDFQKMILQHQVKAVTCKSKPTIARLRCLTKINIEMQKMFQKKHSHLAILETDVKVTQSIVQHEYMECVEHINKLPNIKQPFENLEVPEIDHYLPCKSYLRKIKVIGAPPPCKKSNQKSHKKLKEI</sequence>
<keyword evidence="2" id="KW-1185">Reference proteome</keyword>
<dbReference type="VEuPathDB" id="VectorBase:RPRC009897"/>